<evidence type="ECO:0000256" key="1">
    <source>
        <dbReference type="SAM" id="MobiDB-lite"/>
    </source>
</evidence>
<reference evidence="2 3" key="1">
    <citation type="journal article" date="2024" name="Plant J.">
        <title>Genome sequences and population genomics reveal climatic adaptation and genomic divergence between two closely related sweetgum species.</title>
        <authorList>
            <person name="Xu W.Q."/>
            <person name="Ren C.Q."/>
            <person name="Zhang X.Y."/>
            <person name="Comes H.P."/>
            <person name="Liu X.H."/>
            <person name="Li Y.G."/>
            <person name="Kettle C.J."/>
            <person name="Jalonen R."/>
            <person name="Gaisberger H."/>
            <person name="Ma Y.Z."/>
            <person name="Qiu Y.X."/>
        </authorList>
    </citation>
    <scope>NUCLEOTIDE SEQUENCE [LARGE SCALE GENOMIC DNA]</scope>
    <source>
        <strain evidence="2">Hangzhou</strain>
    </source>
</reference>
<dbReference type="AlphaFoldDB" id="A0AAP0RQQ3"/>
<evidence type="ECO:0000313" key="3">
    <source>
        <dbReference type="Proteomes" id="UP001415857"/>
    </source>
</evidence>
<feature type="region of interest" description="Disordered" evidence="1">
    <location>
        <begin position="74"/>
        <end position="102"/>
    </location>
</feature>
<keyword evidence="3" id="KW-1185">Reference proteome</keyword>
<organism evidence="2 3">
    <name type="scientific">Liquidambar formosana</name>
    <name type="common">Formosan gum</name>
    <dbReference type="NCBI Taxonomy" id="63359"/>
    <lineage>
        <taxon>Eukaryota</taxon>
        <taxon>Viridiplantae</taxon>
        <taxon>Streptophyta</taxon>
        <taxon>Embryophyta</taxon>
        <taxon>Tracheophyta</taxon>
        <taxon>Spermatophyta</taxon>
        <taxon>Magnoliopsida</taxon>
        <taxon>eudicotyledons</taxon>
        <taxon>Gunneridae</taxon>
        <taxon>Pentapetalae</taxon>
        <taxon>Saxifragales</taxon>
        <taxon>Altingiaceae</taxon>
        <taxon>Liquidambar</taxon>
    </lineage>
</organism>
<protein>
    <submittedName>
        <fullName evidence="2">Uncharacterized protein</fullName>
    </submittedName>
</protein>
<accession>A0AAP0RQQ3</accession>
<evidence type="ECO:0000313" key="2">
    <source>
        <dbReference type="EMBL" id="KAK9282495.1"/>
    </source>
</evidence>
<sequence>MALICYSETLGYPTIIKAKGLKISIKFLIIDDAVDAKNESVALELKFGKETIEFKEVKRIDHILASLQRKLQAVPPPPPPLLEGYIPPTTEAEKGHETQQAA</sequence>
<dbReference type="Proteomes" id="UP001415857">
    <property type="component" value="Unassembled WGS sequence"/>
</dbReference>
<proteinExistence type="predicted"/>
<gene>
    <name evidence="2" type="ORF">L1049_005414</name>
</gene>
<dbReference type="EMBL" id="JBBPBK010000007">
    <property type="protein sequence ID" value="KAK9282495.1"/>
    <property type="molecule type" value="Genomic_DNA"/>
</dbReference>
<comment type="caution">
    <text evidence="2">The sequence shown here is derived from an EMBL/GenBank/DDBJ whole genome shotgun (WGS) entry which is preliminary data.</text>
</comment>
<feature type="compositionally biased region" description="Basic and acidic residues" evidence="1">
    <location>
        <begin position="91"/>
        <end position="102"/>
    </location>
</feature>
<name>A0AAP0RQQ3_LIQFO</name>